<keyword evidence="5" id="KW-0732">Signal</keyword>
<dbReference type="InterPro" id="IPR011042">
    <property type="entry name" value="6-blade_b-propeller_TolB-like"/>
</dbReference>
<feature type="domain" description="Cytochrome c" evidence="6">
    <location>
        <begin position="558"/>
        <end position="638"/>
    </location>
</feature>
<evidence type="ECO:0000313" key="7">
    <source>
        <dbReference type="EMBL" id="SFF47755.1"/>
    </source>
</evidence>
<protein>
    <submittedName>
        <fullName evidence="7">Glucose/arabinose dehydrogenase, beta-propeller fold</fullName>
    </submittedName>
</protein>
<dbReference type="STRING" id="1003.SAMN04488541_103926"/>
<accession>A0A1I2IZ88</accession>
<organism evidence="7 8">
    <name type="scientific">Thermoflexibacter ruber</name>
    <dbReference type="NCBI Taxonomy" id="1003"/>
    <lineage>
        <taxon>Bacteria</taxon>
        <taxon>Pseudomonadati</taxon>
        <taxon>Bacteroidota</taxon>
        <taxon>Cytophagia</taxon>
        <taxon>Cytophagales</taxon>
        <taxon>Thermoflexibacteraceae</taxon>
        <taxon>Thermoflexibacter</taxon>
    </lineage>
</organism>
<evidence type="ECO:0000256" key="3">
    <source>
        <dbReference type="ARBA" id="ARBA00023004"/>
    </source>
</evidence>
<keyword evidence="3 4" id="KW-0408">Iron</keyword>
<dbReference type="SUPFAM" id="SSF46626">
    <property type="entry name" value="Cytochrome c"/>
    <property type="match status" value="1"/>
</dbReference>
<dbReference type="GO" id="GO:0046872">
    <property type="term" value="F:metal ion binding"/>
    <property type="evidence" value="ECO:0007669"/>
    <property type="project" value="UniProtKB-KW"/>
</dbReference>
<dbReference type="EMBL" id="FONY01000039">
    <property type="protein sequence ID" value="SFF47755.1"/>
    <property type="molecule type" value="Genomic_DNA"/>
</dbReference>
<dbReference type="GO" id="GO:0009055">
    <property type="term" value="F:electron transfer activity"/>
    <property type="evidence" value="ECO:0007669"/>
    <property type="project" value="InterPro"/>
</dbReference>
<evidence type="ECO:0000313" key="8">
    <source>
        <dbReference type="Proteomes" id="UP000199513"/>
    </source>
</evidence>
<dbReference type="Gene3D" id="1.10.760.10">
    <property type="entry name" value="Cytochrome c-like domain"/>
    <property type="match status" value="1"/>
</dbReference>
<reference evidence="7 8" key="1">
    <citation type="submission" date="2016-10" db="EMBL/GenBank/DDBJ databases">
        <authorList>
            <person name="de Groot N.N."/>
        </authorList>
    </citation>
    <scope>NUCLEOTIDE SEQUENCE [LARGE SCALE GENOMIC DNA]</scope>
    <source>
        <strain>GEY</strain>
        <strain evidence="8">DSM 9560</strain>
    </source>
</reference>
<evidence type="ECO:0000256" key="4">
    <source>
        <dbReference type="PROSITE-ProRule" id="PRU00433"/>
    </source>
</evidence>
<dbReference type="SUPFAM" id="SSF63829">
    <property type="entry name" value="Calcium-dependent phosphotriesterase"/>
    <property type="match status" value="1"/>
</dbReference>
<feature type="chain" id="PRO_5011778762" evidence="5">
    <location>
        <begin position="22"/>
        <end position="638"/>
    </location>
</feature>
<sequence length="638" mass="71108">MKKKNVFYFLGFFLLSFSALSQSSETPKLPTENDYYKMVTLPIPEGIILEGGGVESLPDGRLAVATRRGEVWLIENPYMKEGKNPYFKLFAQGLHEILGLAYRDNAFYVAQRSELTKLIDRNGDDIADVYETVCSWDLSGNYHEYSFGPKFLPNGEMIVTFNVGFFDPEWWIGRSKVKWRGWMVKITPEGKLVPYATGVRSPAGLGFNAEGDIFYSDNQGDWIGSGFITHVEQGDFVGGNPAGLDWASEPNSPVSLKRNDITDSGKPLFEVAEELKNKGKIKPPSVWLPHGILGISTSDIVPDKTAGKFGVFENQVFVGDQGQSKIMRVFLEKVKGKYQGAVFPFREGFASGVLRMTWGTDGSMFVGQTNRGWASTGKAPYALQRLVWSGKIPFEIKAVYAKPDGFELEFTKPADRTTAEYIDSYAIKSFIYKHHGKYGSPMINEQECKIKGVVVSEDGMRARLVVEGLRQHYVHEIKAMGVLAKEEKVPLLHDFGYYTLNEFPEGEKITNIVAKYSPKAKVTQNKAMTTPTKTASLDKPKTAINTKTEKLTPEQLAAEVSLGKQVFQENCSACHALDQKLIGPTIKEMSQIYQGNPAAMIQWIKAPGKKRVGEAMPAQSHLSERQLKLVAQYILSVK</sequence>
<name>A0A1I2IZ88_9BACT</name>
<dbReference type="Proteomes" id="UP000199513">
    <property type="component" value="Unassembled WGS sequence"/>
</dbReference>
<dbReference type="PANTHER" id="PTHR33546:SF1">
    <property type="entry name" value="LARGE, MULTIFUNCTIONAL SECRETED PROTEIN"/>
    <property type="match status" value="1"/>
</dbReference>
<dbReference type="Gene3D" id="2.120.10.30">
    <property type="entry name" value="TolB, C-terminal domain"/>
    <property type="match status" value="1"/>
</dbReference>
<feature type="signal peptide" evidence="5">
    <location>
        <begin position="1"/>
        <end position="21"/>
    </location>
</feature>
<dbReference type="GO" id="GO:0020037">
    <property type="term" value="F:heme binding"/>
    <property type="evidence" value="ECO:0007669"/>
    <property type="project" value="InterPro"/>
</dbReference>
<dbReference type="RefSeq" id="WP_091548867.1">
    <property type="nucleotide sequence ID" value="NZ_FONY01000039.1"/>
</dbReference>
<dbReference type="InterPro" id="IPR009056">
    <property type="entry name" value="Cyt_c-like_dom"/>
</dbReference>
<dbReference type="AlphaFoldDB" id="A0A1I2IZ88"/>
<dbReference type="PROSITE" id="PS51007">
    <property type="entry name" value="CYTC"/>
    <property type="match status" value="1"/>
</dbReference>
<dbReference type="InterPro" id="IPR036909">
    <property type="entry name" value="Cyt_c-like_dom_sf"/>
</dbReference>
<proteinExistence type="predicted"/>
<keyword evidence="8" id="KW-1185">Reference proteome</keyword>
<evidence type="ECO:0000256" key="2">
    <source>
        <dbReference type="ARBA" id="ARBA00022723"/>
    </source>
</evidence>
<gene>
    <name evidence="7" type="ORF">SAMN04488541_103926</name>
</gene>
<evidence type="ECO:0000256" key="1">
    <source>
        <dbReference type="ARBA" id="ARBA00022617"/>
    </source>
</evidence>
<keyword evidence="2 4" id="KW-0479">Metal-binding</keyword>
<dbReference type="Pfam" id="PF00034">
    <property type="entry name" value="Cytochrom_C"/>
    <property type="match status" value="1"/>
</dbReference>
<dbReference type="OrthoDB" id="9814063at2"/>
<evidence type="ECO:0000259" key="6">
    <source>
        <dbReference type="PROSITE" id="PS51007"/>
    </source>
</evidence>
<evidence type="ECO:0000256" key="5">
    <source>
        <dbReference type="SAM" id="SignalP"/>
    </source>
</evidence>
<dbReference type="PANTHER" id="PTHR33546">
    <property type="entry name" value="LARGE, MULTIFUNCTIONAL SECRETED PROTEIN-RELATED"/>
    <property type="match status" value="1"/>
</dbReference>
<keyword evidence="1 4" id="KW-0349">Heme</keyword>